<sequence length="196" mass="20874">MQKLLPLAALVLVAQMPAEARIYTFVNMPLTGSQAGNPTSSGKGFVNAMYDTATKTLTYHVKFELTPNATATAAHIHGPGDVGVQGLPVKYELTGVPSADNGSFGGTLVISGTDETELLTGKWYVNIHSSQFQSGEIRAQLFENSSSYSGVVYDSSTNTFAIKDIVIPKVGVYDAEFLIQQSNTLGFTVTKAGKTR</sequence>
<dbReference type="SMART" id="SM00754">
    <property type="entry name" value="CHRD"/>
    <property type="match status" value="1"/>
</dbReference>
<protein>
    <submittedName>
        <fullName evidence="3">CHRD domain-containing protein</fullName>
    </submittedName>
</protein>
<feature type="signal peptide" evidence="1">
    <location>
        <begin position="1"/>
        <end position="20"/>
    </location>
</feature>
<accession>A0ABT7E0X6</accession>
<dbReference type="EMBL" id="JARRAF010000011">
    <property type="protein sequence ID" value="MDK2124572.1"/>
    <property type="molecule type" value="Genomic_DNA"/>
</dbReference>
<evidence type="ECO:0000313" key="3">
    <source>
        <dbReference type="EMBL" id="MDK2124572.1"/>
    </source>
</evidence>
<keyword evidence="1" id="KW-0732">Signal</keyword>
<reference evidence="3" key="1">
    <citation type="submission" date="2023-03" db="EMBL/GenBank/DDBJ databases">
        <title>Chitinimonas shenzhenensis gen. nov., sp. nov., a novel member of family Burkholderiaceae isolated from activated sludge collected in Shen Zhen, China.</title>
        <authorList>
            <person name="Wang X."/>
        </authorList>
    </citation>
    <scope>NUCLEOTIDE SEQUENCE</scope>
    <source>
        <strain evidence="3">DQS-5</strain>
    </source>
</reference>
<dbReference type="RefSeq" id="WP_284100885.1">
    <property type="nucleotide sequence ID" value="NZ_JARRAF010000011.1"/>
</dbReference>
<dbReference type="InterPro" id="IPR010895">
    <property type="entry name" value="CHRD"/>
</dbReference>
<evidence type="ECO:0000259" key="2">
    <source>
        <dbReference type="SMART" id="SM00754"/>
    </source>
</evidence>
<organism evidence="3 4">
    <name type="scientific">Parachitinimonas caeni</name>
    <dbReference type="NCBI Taxonomy" id="3031301"/>
    <lineage>
        <taxon>Bacteria</taxon>
        <taxon>Pseudomonadati</taxon>
        <taxon>Pseudomonadota</taxon>
        <taxon>Betaproteobacteria</taxon>
        <taxon>Neisseriales</taxon>
        <taxon>Chitinibacteraceae</taxon>
        <taxon>Parachitinimonas</taxon>
    </lineage>
</organism>
<evidence type="ECO:0000313" key="4">
    <source>
        <dbReference type="Proteomes" id="UP001172778"/>
    </source>
</evidence>
<comment type="caution">
    <text evidence="3">The sequence shown here is derived from an EMBL/GenBank/DDBJ whole genome shotgun (WGS) entry which is preliminary data.</text>
</comment>
<name>A0ABT7E0X6_9NEIS</name>
<keyword evidence="4" id="KW-1185">Reference proteome</keyword>
<feature type="chain" id="PRO_5046863154" evidence="1">
    <location>
        <begin position="21"/>
        <end position="196"/>
    </location>
</feature>
<proteinExistence type="predicted"/>
<dbReference type="Proteomes" id="UP001172778">
    <property type="component" value="Unassembled WGS sequence"/>
</dbReference>
<gene>
    <name evidence="3" type="ORF">PZA18_10970</name>
</gene>
<feature type="domain" description="CHRD" evidence="2">
    <location>
        <begin position="24"/>
        <end position="143"/>
    </location>
</feature>
<dbReference type="Pfam" id="PF07452">
    <property type="entry name" value="CHRD"/>
    <property type="match status" value="1"/>
</dbReference>
<evidence type="ECO:0000256" key="1">
    <source>
        <dbReference type="SAM" id="SignalP"/>
    </source>
</evidence>